<protein>
    <submittedName>
        <fullName evidence="1">Uncharacterized protein</fullName>
    </submittedName>
</protein>
<dbReference type="HOGENOM" id="CLU_3340972_0_0_12"/>
<proteinExistence type="predicted"/>
<keyword evidence="2" id="KW-1185">Reference proteome</keyword>
<gene>
    <name evidence="1" type="ordered locus">Bint_2055</name>
</gene>
<organism evidence="1 2">
    <name type="scientific">Brachyspira intermedia (strain ATCC 51140 / PWS/A)</name>
    <name type="common">Serpulina intermedia</name>
    <dbReference type="NCBI Taxonomy" id="1045858"/>
    <lineage>
        <taxon>Bacteria</taxon>
        <taxon>Pseudomonadati</taxon>
        <taxon>Spirochaetota</taxon>
        <taxon>Spirochaetia</taxon>
        <taxon>Brachyspirales</taxon>
        <taxon>Brachyspiraceae</taxon>
        <taxon>Brachyspira</taxon>
    </lineage>
</organism>
<sequence>MSFFIFNSFNIFLRNFIIKNIYYQYSIFFFDNYCYLF</sequence>
<name>G0EL15_BRAIP</name>
<dbReference type="KEGG" id="bip:Bint_2055"/>
<dbReference type="PATRIC" id="fig|1045858.4.peg.2058"/>
<dbReference type="AlphaFoldDB" id="G0EL15"/>
<evidence type="ECO:0000313" key="2">
    <source>
        <dbReference type="Proteomes" id="UP000008522"/>
    </source>
</evidence>
<accession>G0EL15</accession>
<dbReference type="EMBL" id="CP002874">
    <property type="protein sequence ID" value="AEM22671.1"/>
    <property type="molecule type" value="Genomic_DNA"/>
</dbReference>
<reference evidence="1 2" key="1">
    <citation type="journal article" date="2011" name="BMC Genomics">
        <title>Complete genome sequence of Brachyspira intermedia reveals unique genomic features in Brachyspira species and phage-mediated horizontal gene transfer.</title>
        <authorList>
            <person name="Hafstrom T."/>
            <person name="Jansson D.S."/>
            <person name="Segerman B."/>
        </authorList>
    </citation>
    <scope>NUCLEOTIDE SEQUENCE [LARGE SCALE GENOMIC DNA]</scope>
    <source>
        <strain evidence="2">ATCC 51140 / PWS/A</strain>
    </source>
</reference>
<dbReference type="Proteomes" id="UP000008522">
    <property type="component" value="Chromosome"/>
</dbReference>
<evidence type="ECO:0000313" key="1">
    <source>
        <dbReference type="EMBL" id="AEM22671.1"/>
    </source>
</evidence>